<sequence length="119" mass="14199">MKGKQETNWTQVLNTHKNTSRESLGETENNFDDCRFNPEQKAIAQWLEDIHFQKQFFGGINEEDVWKKIGELNAMYEEALKVERIRYDTLLEHYKKICKITEFNGTHEEMLDREKVGNE</sequence>
<gene>
    <name evidence="2" type="ORF">DES36_108113</name>
</gene>
<comment type="caution">
    <text evidence="2">The sequence shown here is derived from an EMBL/GenBank/DDBJ whole genome shotgun (WGS) entry which is preliminary data.</text>
</comment>
<dbReference type="RefSeq" id="WP_113920637.1">
    <property type="nucleotide sequence ID" value="NZ_QNRX01000008.1"/>
</dbReference>
<keyword evidence="3" id="KW-1185">Reference proteome</keyword>
<accession>A0A366I794</accession>
<proteinExistence type="predicted"/>
<feature type="region of interest" description="Disordered" evidence="1">
    <location>
        <begin position="1"/>
        <end position="32"/>
    </location>
</feature>
<dbReference type="AlphaFoldDB" id="A0A366I794"/>
<evidence type="ECO:0000256" key="1">
    <source>
        <dbReference type="SAM" id="MobiDB-lite"/>
    </source>
</evidence>
<protein>
    <submittedName>
        <fullName evidence="2">Uncharacterized protein</fullName>
    </submittedName>
</protein>
<evidence type="ECO:0000313" key="2">
    <source>
        <dbReference type="EMBL" id="RBP64488.1"/>
    </source>
</evidence>
<organism evidence="2 3">
    <name type="scientific">Alkalibaculum bacchi</name>
    <dbReference type="NCBI Taxonomy" id="645887"/>
    <lineage>
        <taxon>Bacteria</taxon>
        <taxon>Bacillati</taxon>
        <taxon>Bacillota</taxon>
        <taxon>Clostridia</taxon>
        <taxon>Eubacteriales</taxon>
        <taxon>Eubacteriaceae</taxon>
        <taxon>Alkalibaculum</taxon>
    </lineage>
</organism>
<feature type="compositionally biased region" description="Polar residues" evidence="1">
    <location>
        <begin position="1"/>
        <end position="17"/>
    </location>
</feature>
<dbReference type="Proteomes" id="UP000253490">
    <property type="component" value="Unassembled WGS sequence"/>
</dbReference>
<evidence type="ECO:0000313" key="3">
    <source>
        <dbReference type="Proteomes" id="UP000253490"/>
    </source>
</evidence>
<name>A0A366I794_9FIRM</name>
<dbReference type="EMBL" id="QNRX01000008">
    <property type="protein sequence ID" value="RBP64488.1"/>
    <property type="molecule type" value="Genomic_DNA"/>
</dbReference>
<reference evidence="2 3" key="1">
    <citation type="submission" date="2018-06" db="EMBL/GenBank/DDBJ databases">
        <title>Genomic Encyclopedia of Type Strains, Phase IV (KMG-IV): sequencing the most valuable type-strain genomes for metagenomic binning, comparative biology and taxonomic classification.</title>
        <authorList>
            <person name="Goeker M."/>
        </authorList>
    </citation>
    <scope>NUCLEOTIDE SEQUENCE [LARGE SCALE GENOMIC DNA]</scope>
    <source>
        <strain evidence="2 3">DSM 22112</strain>
    </source>
</reference>
<dbReference type="OrthoDB" id="2054077at2"/>